<dbReference type="PANTHER" id="PTHR36082">
    <property type="match status" value="1"/>
</dbReference>
<dbReference type="GO" id="GO:0009535">
    <property type="term" value="C:chloroplast thylakoid membrane"/>
    <property type="evidence" value="ECO:0007669"/>
    <property type="project" value="UniProtKB-SubCell"/>
</dbReference>
<keyword evidence="9" id="KW-0603">Photosystem I</keyword>
<dbReference type="EMBL" id="MG721779">
    <property type="protein sequence ID" value="AWX53335.1"/>
    <property type="molecule type" value="Genomic_DNA"/>
</dbReference>
<feature type="transmembrane region" description="Helical" evidence="10">
    <location>
        <begin position="7"/>
        <end position="27"/>
    </location>
</feature>
<dbReference type="GO" id="GO:0009522">
    <property type="term" value="C:photosystem I"/>
    <property type="evidence" value="ECO:0007669"/>
    <property type="project" value="UniProtKB-KW"/>
</dbReference>
<accession>A0A2Z4MAU2</accession>
<comment type="similarity">
    <text evidence="3 9">Belongs to the PsaJ family.</text>
</comment>
<dbReference type="InterPro" id="IPR036062">
    <property type="entry name" value="PSI_PsaJ_sf"/>
</dbReference>
<dbReference type="InterPro" id="IPR002615">
    <property type="entry name" value="PSI_PsaJ"/>
</dbReference>
<dbReference type="AlphaFoldDB" id="A0A2Z4MAU2"/>
<evidence type="ECO:0000256" key="2">
    <source>
        <dbReference type="ARBA" id="ARBA00004167"/>
    </source>
</evidence>
<evidence type="ECO:0000256" key="9">
    <source>
        <dbReference type="HAMAP-Rule" id="MF_00522"/>
    </source>
</evidence>
<geneLocation type="chloroplast" evidence="11"/>
<evidence type="ECO:0000256" key="8">
    <source>
        <dbReference type="ARBA" id="ARBA00033429"/>
    </source>
</evidence>
<keyword evidence="9" id="KW-0602">Photosynthesis</keyword>
<evidence type="ECO:0000256" key="10">
    <source>
        <dbReference type="SAM" id="Phobius"/>
    </source>
</evidence>
<keyword evidence="9" id="KW-0793">Thylakoid</keyword>
<keyword evidence="7 9" id="KW-0472">Membrane</keyword>
<comment type="subcellular location">
    <subcellularLocation>
        <location evidence="2">Membrane</location>
        <topology evidence="2">Single-pass membrane protein</topology>
    </subcellularLocation>
    <subcellularLocation>
        <location evidence="9">Plastid</location>
        <location evidence="9">Chloroplast thylakoid membrane</location>
        <topology evidence="9">Single-pass membrane protein</topology>
    </subcellularLocation>
</comment>
<dbReference type="Pfam" id="PF01701">
    <property type="entry name" value="PSI_PsaJ"/>
    <property type="match status" value="1"/>
</dbReference>
<evidence type="ECO:0000256" key="7">
    <source>
        <dbReference type="ARBA" id="ARBA00023136"/>
    </source>
</evidence>
<evidence type="ECO:0000256" key="1">
    <source>
        <dbReference type="ARBA" id="ARBA00002115"/>
    </source>
</evidence>
<evidence type="ECO:0000256" key="4">
    <source>
        <dbReference type="ARBA" id="ARBA00019868"/>
    </source>
</evidence>
<dbReference type="HAMAP" id="MF_00522">
    <property type="entry name" value="PSI_PsaJ"/>
    <property type="match status" value="1"/>
</dbReference>
<keyword evidence="5 9" id="KW-0812">Transmembrane</keyword>
<keyword evidence="11" id="KW-0150">Chloroplast</keyword>
<dbReference type="SUPFAM" id="SSF81544">
    <property type="entry name" value="Subunit IX of photosystem I reaction centre, PsaJ"/>
    <property type="match status" value="1"/>
</dbReference>
<evidence type="ECO:0000313" key="11">
    <source>
        <dbReference type="EMBL" id="AWX53335.1"/>
    </source>
</evidence>
<reference evidence="11" key="1">
    <citation type="submission" date="2017-12" db="EMBL/GenBank/DDBJ databases">
        <title>Resolution of core Chlorophyta phylogeny using heterogeneous models with AT-rich chloroplast sequence data.</title>
        <authorList>
            <person name="Fang L."/>
        </authorList>
    </citation>
    <scope>NUCLEOTIDE SEQUENCE</scope>
</reference>
<evidence type="ECO:0000256" key="5">
    <source>
        <dbReference type="ARBA" id="ARBA00022692"/>
    </source>
</evidence>
<evidence type="ECO:0000256" key="3">
    <source>
        <dbReference type="ARBA" id="ARBA00006318"/>
    </source>
</evidence>
<name>A0A2Z4MAU2_9CHLO</name>
<protein>
    <recommendedName>
        <fullName evidence="4 9">Photosystem I reaction center subunit IX</fullName>
    </recommendedName>
    <alternativeName>
        <fullName evidence="8 9">PSI-J</fullName>
    </alternativeName>
</protein>
<sequence length="41" mass="4728">MKDFLNYVSTAPVIAFAWLSFTAALLIELNRFFPDPLVFTF</sequence>
<keyword evidence="11" id="KW-0934">Plastid</keyword>
<gene>
    <name evidence="9 11" type="primary">psaJ</name>
</gene>
<keyword evidence="6 9" id="KW-1133">Transmembrane helix</keyword>
<organism evidence="11">
    <name type="scientific">Halochlorococcum sp. NIES-1838</name>
    <dbReference type="NCBI Taxonomy" id="2249730"/>
    <lineage>
        <taxon>Eukaryota</taxon>
        <taxon>Viridiplantae</taxon>
        <taxon>Chlorophyta</taxon>
        <taxon>core chlorophytes</taxon>
        <taxon>Ulvophyceae</taxon>
        <taxon>Chlorocystidales</taxon>
        <taxon>Chlorocystidaceae</taxon>
        <taxon>Halochlorococcum</taxon>
    </lineage>
</organism>
<dbReference type="GO" id="GO:0015979">
    <property type="term" value="P:photosynthesis"/>
    <property type="evidence" value="ECO:0007669"/>
    <property type="project" value="UniProtKB-UniRule"/>
</dbReference>
<proteinExistence type="inferred from homology"/>
<dbReference type="PANTHER" id="PTHR36082:SF2">
    <property type="entry name" value="PHOTOSYSTEM I REACTION CENTER SUBUNIT IX"/>
    <property type="match status" value="1"/>
</dbReference>
<evidence type="ECO:0000256" key="6">
    <source>
        <dbReference type="ARBA" id="ARBA00022989"/>
    </source>
</evidence>
<dbReference type="Gene3D" id="1.20.5.510">
    <property type="entry name" value="Single helix bin"/>
    <property type="match status" value="1"/>
</dbReference>
<comment type="function">
    <text evidence="1 9">May help in the organization of the PsaE and PsaF subunits.</text>
</comment>